<dbReference type="PANTHER" id="PTHR11439:SF477">
    <property type="entry name" value="REVERSE TRANSCRIPTASE TY1_COPIA-TYPE DOMAIN-CONTAINING PROTEIN"/>
    <property type="match status" value="1"/>
</dbReference>
<reference evidence="1" key="1">
    <citation type="journal article" date="2012" name="Nature">
        <title>The tomato genome sequence provides insights into fleshy fruit evolution.</title>
        <authorList>
            <consortium name="Tomato Genome Consortium"/>
        </authorList>
    </citation>
    <scope>NUCLEOTIDE SEQUENCE [LARGE SCALE GENOMIC DNA]</scope>
    <source>
        <strain evidence="1">cv. Heinz 1706</strain>
    </source>
</reference>
<dbReference type="Proteomes" id="UP000004994">
    <property type="component" value="Chromosome 9"/>
</dbReference>
<reference evidence="1" key="2">
    <citation type="submission" date="2019-01" db="UniProtKB">
        <authorList>
            <consortium name="EnsemblPlants"/>
        </authorList>
    </citation>
    <scope>IDENTIFICATION</scope>
    <source>
        <strain evidence="1">cv. Heinz 1706</strain>
    </source>
</reference>
<dbReference type="EnsemblPlants" id="Solyc09g057563.1.1">
    <property type="protein sequence ID" value="Solyc09g057563.1.1"/>
    <property type="gene ID" value="Solyc09g057563.1"/>
</dbReference>
<keyword evidence="2" id="KW-1185">Reference proteome</keyword>
<protein>
    <recommendedName>
        <fullName evidence="3">Reverse transcriptase Ty1/copia-type domain-containing protein</fullName>
    </recommendedName>
</protein>
<dbReference type="OMA" id="THTPHIF"/>
<dbReference type="PANTHER" id="PTHR11439">
    <property type="entry name" value="GAG-POL-RELATED RETROTRANSPOSON"/>
    <property type="match status" value="1"/>
</dbReference>
<evidence type="ECO:0000313" key="2">
    <source>
        <dbReference type="Proteomes" id="UP000004994"/>
    </source>
</evidence>
<accession>A0A3Q7I3Z0</accession>
<dbReference type="InParanoid" id="A0A3Q7I3Z0"/>
<organism evidence="1">
    <name type="scientific">Solanum lycopersicum</name>
    <name type="common">Tomato</name>
    <name type="synonym">Lycopersicon esculentum</name>
    <dbReference type="NCBI Taxonomy" id="4081"/>
    <lineage>
        <taxon>Eukaryota</taxon>
        <taxon>Viridiplantae</taxon>
        <taxon>Streptophyta</taxon>
        <taxon>Embryophyta</taxon>
        <taxon>Tracheophyta</taxon>
        <taxon>Spermatophyta</taxon>
        <taxon>Magnoliopsida</taxon>
        <taxon>eudicotyledons</taxon>
        <taxon>Gunneridae</taxon>
        <taxon>Pentapetalae</taxon>
        <taxon>asterids</taxon>
        <taxon>lamiids</taxon>
        <taxon>Solanales</taxon>
        <taxon>Solanaceae</taxon>
        <taxon>Solanoideae</taxon>
        <taxon>Solaneae</taxon>
        <taxon>Solanum</taxon>
        <taxon>Solanum subgen. Lycopersicon</taxon>
    </lineage>
</organism>
<dbReference type="STRING" id="4081.A0A3Q7I3Z0"/>
<name>A0A3Q7I3Z0_SOLLC</name>
<dbReference type="AlphaFoldDB" id="A0A3Q7I3Z0"/>
<dbReference type="Gramene" id="Solyc09g057563.1.1">
    <property type="protein sequence ID" value="Solyc09g057563.1.1"/>
    <property type="gene ID" value="Solyc09g057563.1"/>
</dbReference>
<evidence type="ECO:0008006" key="3">
    <source>
        <dbReference type="Google" id="ProtNLM"/>
    </source>
</evidence>
<dbReference type="CDD" id="cd09272">
    <property type="entry name" value="RNase_HI_RT_Ty1"/>
    <property type="match status" value="1"/>
</dbReference>
<evidence type="ECO:0000313" key="1">
    <source>
        <dbReference type="EnsemblPlants" id="Solyc09g057563.1.1"/>
    </source>
</evidence>
<proteinExistence type="predicted"/>
<sequence length="126" mass="14221">MQEKIHLEDGTDLADLSHCRILIGSLNYLTHTPHIFDFGNWYSKDGDFSLSDSDWEARAGSIDIRKSISGNVFNLWFVVISWISKKQDVVALSSSEAEYVAVTSAACQAIWLRRMLVDVSIGKRVR</sequence>